<evidence type="ECO:0000313" key="2">
    <source>
        <dbReference type="EMBL" id="TKA64109.1"/>
    </source>
</evidence>
<organism evidence="2 3">
    <name type="scientific">Friedmanniomyces simplex</name>
    <dbReference type="NCBI Taxonomy" id="329884"/>
    <lineage>
        <taxon>Eukaryota</taxon>
        <taxon>Fungi</taxon>
        <taxon>Dikarya</taxon>
        <taxon>Ascomycota</taxon>
        <taxon>Pezizomycotina</taxon>
        <taxon>Dothideomycetes</taxon>
        <taxon>Dothideomycetidae</taxon>
        <taxon>Mycosphaerellales</taxon>
        <taxon>Teratosphaeriaceae</taxon>
        <taxon>Friedmanniomyces</taxon>
    </lineage>
</organism>
<name>A0A4V5NFU5_9PEZI</name>
<comment type="caution">
    <text evidence="2">The sequence shown here is derived from an EMBL/GenBank/DDBJ whole genome shotgun (WGS) entry which is preliminary data.</text>
</comment>
<dbReference type="AlphaFoldDB" id="A0A4V5NFU5"/>
<evidence type="ECO:0000313" key="3">
    <source>
        <dbReference type="Proteomes" id="UP000309340"/>
    </source>
</evidence>
<evidence type="ECO:0000256" key="1">
    <source>
        <dbReference type="SAM" id="MobiDB-lite"/>
    </source>
</evidence>
<reference evidence="2 3" key="1">
    <citation type="submission" date="2017-03" db="EMBL/GenBank/DDBJ databases">
        <title>Genomes of endolithic fungi from Antarctica.</title>
        <authorList>
            <person name="Coleine C."/>
            <person name="Masonjones S."/>
            <person name="Stajich J.E."/>
        </authorList>
    </citation>
    <scope>NUCLEOTIDE SEQUENCE [LARGE SCALE GENOMIC DNA]</scope>
    <source>
        <strain evidence="2 3">CCFEE 5184</strain>
    </source>
</reference>
<keyword evidence="3" id="KW-1185">Reference proteome</keyword>
<feature type="compositionally biased region" description="Low complexity" evidence="1">
    <location>
        <begin position="46"/>
        <end position="99"/>
    </location>
</feature>
<proteinExistence type="predicted"/>
<dbReference type="EMBL" id="NAJQ01000872">
    <property type="protein sequence ID" value="TKA64109.1"/>
    <property type="molecule type" value="Genomic_DNA"/>
</dbReference>
<accession>A0A4V5NFU5</accession>
<protein>
    <submittedName>
        <fullName evidence="2">Uncharacterized protein</fullName>
    </submittedName>
</protein>
<gene>
    <name evidence="2" type="ORF">B0A55_12998</name>
</gene>
<sequence>MIWWREHVSCSAVYTGIVSNRDLSLAILFGYVISSSIRSGVAFCKLSSSSSGDLSSSDHSFGYHSSRSHSSGYHSDLRSGNLSSSSSSDLSCSDPFSGSRSVLFCNAR</sequence>
<dbReference type="Proteomes" id="UP000309340">
    <property type="component" value="Unassembled WGS sequence"/>
</dbReference>
<feature type="region of interest" description="Disordered" evidence="1">
    <location>
        <begin position="46"/>
        <end position="108"/>
    </location>
</feature>